<reference evidence="3" key="2">
    <citation type="journal article" date="2021" name="PeerJ">
        <title>Extensive microbial diversity within the chicken gut microbiome revealed by metagenomics and culture.</title>
        <authorList>
            <person name="Gilroy R."/>
            <person name="Ravi A."/>
            <person name="Getino M."/>
            <person name="Pursley I."/>
            <person name="Horton D.L."/>
            <person name="Alikhan N.F."/>
            <person name="Baker D."/>
            <person name="Gharbi K."/>
            <person name="Hall N."/>
            <person name="Watson M."/>
            <person name="Adriaenssens E.M."/>
            <person name="Foster-Nyarko E."/>
            <person name="Jarju S."/>
            <person name="Secka A."/>
            <person name="Antonio M."/>
            <person name="Oren A."/>
            <person name="Chaudhuri R.R."/>
            <person name="La Ragione R."/>
            <person name="Hildebrand F."/>
            <person name="Pallen M.J."/>
        </authorList>
    </citation>
    <scope>NUCLEOTIDE SEQUENCE</scope>
    <source>
        <strain evidence="3">2830</strain>
    </source>
</reference>
<dbReference type="GO" id="GO:1990904">
    <property type="term" value="C:ribonucleoprotein complex"/>
    <property type="evidence" value="ECO:0007669"/>
    <property type="project" value="UniProtKB-KW"/>
</dbReference>
<evidence type="ECO:0000313" key="3">
    <source>
        <dbReference type="EMBL" id="HIU10215.1"/>
    </source>
</evidence>
<dbReference type="SUPFAM" id="SSF50104">
    <property type="entry name" value="Translation proteins SH3-like domain"/>
    <property type="match status" value="1"/>
</dbReference>
<dbReference type="Proteomes" id="UP000824124">
    <property type="component" value="Unassembled WGS sequence"/>
</dbReference>
<evidence type="ECO:0000256" key="1">
    <source>
        <dbReference type="ARBA" id="ARBA00022980"/>
    </source>
</evidence>
<keyword evidence="2" id="KW-0687">Ribonucleoprotein</keyword>
<gene>
    <name evidence="3" type="ORF">IAB00_03075</name>
</gene>
<evidence type="ECO:0000256" key="2">
    <source>
        <dbReference type="ARBA" id="ARBA00023274"/>
    </source>
</evidence>
<accession>A0A9D1KZ43</accession>
<dbReference type="InterPro" id="IPR041985">
    <property type="entry name" value="Ribosomal_eL14_KOW"/>
</dbReference>
<reference evidence="3" key="1">
    <citation type="submission" date="2020-10" db="EMBL/GenBank/DDBJ databases">
        <authorList>
            <person name="Gilroy R."/>
        </authorList>
    </citation>
    <scope>NUCLEOTIDE SEQUENCE</scope>
    <source>
        <strain evidence="3">2830</strain>
    </source>
</reference>
<dbReference type="GO" id="GO:0005840">
    <property type="term" value="C:ribosome"/>
    <property type="evidence" value="ECO:0007669"/>
    <property type="project" value="UniProtKB-KW"/>
</dbReference>
<dbReference type="EMBL" id="DVMH01000018">
    <property type="protein sequence ID" value="HIU10215.1"/>
    <property type="molecule type" value="Genomic_DNA"/>
</dbReference>
<comment type="caution">
    <text evidence="3">The sequence shown here is derived from an EMBL/GenBank/DDBJ whole genome shotgun (WGS) entry which is preliminary data.</text>
</comment>
<sequence>MAEIAKPLQVGQLVRSKAGRDHGKYYLVLQVQDGRVLLVDGRKRLAANPKVKNPCHLQPVKLVSVDFRAKAQARRLTPEDIRADLAALMRENPEEEA</sequence>
<name>A0A9D1KZ43_9FIRM</name>
<dbReference type="InterPro" id="IPR008991">
    <property type="entry name" value="Translation_prot_SH3-like_sf"/>
</dbReference>
<protein>
    <submittedName>
        <fullName evidence="3">KOW domain-containing RNA-binding protein</fullName>
    </submittedName>
</protein>
<organism evidence="3 4">
    <name type="scientific">Candidatus Avidehalobacter gallistercoris</name>
    <dbReference type="NCBI Taxonomy" id="2840694"/>
    <lineage>
        <taxon>Bacteria</taxon>
        <taxon>Bacillati</taxon>
        <taxon>Bacillota</taxon>
        <taxon>Clostridia</taxon>
        <taxon>Eubacteriales</taxon>
        <taxon>Peptococcaceae</taxon>
        <taxon>Peptococcaceae incertae sedis</taxon>
        <taxon>Candidatus Avidehalobacter</taxon>
    </lineage>
</organism>
<dbReference type="InterPro" id="IPR014722">
    <property type="entry name" value="Rib_uL2_dom2"/>
</dbReference>
<evidence type="ECO:0000313" key="4">
    <source>
        <dbReference type="Proteomes" id="UP000824124"/>
    </source>
</evidence>
<dbReference type="CDD" id="cd06088">
    <property type="entry name" value="KOW_RPL14"/>
    <property type="match status" value="1"/>
</dbReference>
<dbReference type="Gene3D" id="2.30.30.30">
    <property type="match status" value="1"/>
</dbReference>
<proteinExistence type="predicted"/>
<dbReference type="AlphaFoldDB" id="A0A9D1KZ43"/>
<keyword evidence="1" id="KW-0689">Ribosomal protein</keyword>